<name>A0ABS7EI78_9GAMM</name>
<sequence length="321" mass="37281">MAHQLTFADSEFQKKRRKTRKEIFLERMELIIPWGRLEAVIEPYYPKAGNGRRPYPLATMLRIHLLQQWYNLSDPAAEDALYEVASMRLFARLSLDKPIPDHTTIMNFRHLLERHQLGREIFEEINLWLEDAGVLLREGTLMDATIIDAPSSIKNSTGERDPEMHQTRKGNQWYFGMKAHIGVDSMSGLVHSFETTAANVHDVTQAVHLLHGEEKYVYADSGYRGVESRTGRWGKGIDWKIALMPSKVKTLRKPPRINKHELEMEYYKSSLRAPVEHAFGVIKCQFGFRKTRYRGLKKNDNKLSVLFALANVVRVCRRVRF</sequence>
<organism evidence="8 9">
    <name type="scientific">Neiella holothuriorum</name>
    <dbReference type="NCBI Taxonomy" id="2870530"/>
    <lineage>
        <taxon>Bacteria</taxon>
        <taxon>Pseudomonadati</taxon>
        <taxon>Pseudomonadota</taxon>
        <taxon>Gammaproteobacteria</taxon>
        <taxon>Alteromonadales</taxon>
        <taxon>Echinimonadaceae</taxon>
        <taxon>Neiella</taxon>
    </lineage>
</organism>
<dbReference type="InterPro" id="IPR002559">
    <property type="entry name" value="Transposase_11"/>
</dbReference>
<dbReference type="PANTHER" id="PTHR35604:SF2">
    <property type="entry name" value="TRANSPOSASE INSH FOR INSERTION SEQUENCE ELEMENT IS5A-RELATED"/>
    <property type="match status" value="1"/>
</dbReference>
<keyword evidence="4" id="KW-0238">DNA-binding</keyword>
<dbReference type="Proteomes" id="UP001166251">
    <property type="component" value="Unassembled WGS sequence"/>
</dbReference>
<evidence type="ECO:0000256" key="3">
    <source>
        <dbReference type="ARBA" id="ARBA00022578"/>
    </source>
</evidence>
<dbReference type="Pfam" id="PF05598">
    <property type="entry name" value="DUF772"/>
    <property type="match status" value="1"/>
</dbReference>
<evidence type="ECO:0000256" key="4">
    <source>
        <dbReference type="ARBA" id="ARBA00023125"/>
    </source>
</evidence>
<dbReference type="EMBL" id="JAHZSS010000017">
    <property type="protein sequence ID" value="MBW8192049.1"/>
    <property type="molecule type" value="Genomic_DNA"/>
</dbReference>
<gene>
    <name evidence="8" type="ORF">K0504_13485</name>
</gene>
<dbReference type="RefSeq" id="WP_220104690.1">
    <property type="nucleotide sequence ID" value="NZ_JAHZSS010000017.1"/>
</dbReference>
<evidence type="ECO:0000259" key="7">
    <source>
        <dbReference type="Pfam" id="PF05598"/>
    </source>
</evidence>
<accession>A0ABS7EI78</accession>
<dbReference type="PANTHER" id="PTHR35604">
    <property type="entry name" value="TRANSPOSASE INSH FOR INSERTION SEQUENCE ELEMENT IS5A-RELATED"/>
    <property type="match status" value="1"/>
</dbReference>
<evidence type="ECO:0000256" key="2">
    <source>
        <dbReference type="ARBA" id="ARBA00010075"/>
    </source>
</evidence>
<evidence type="ECO:0000256" key="5">
    <source>
        <dbReference type="ARBA" id="ARBA00023172"/>
    </source>
</evidence>
<keyword evidence="9" id="KW-1185">Reference proteome</keyword>
<dbReference type="InterPro" id="IPR047959">
    <property type="entry name" value="Transpos_IS5"/>
</dbReference>
<feature type="domain" description="Transposase IS4-like" evidence="6">
    <location>
        <begin position="137"/>
        <end position="311"/>
    </location>
</feature>
<proteinExistence type="inferred from homology"/>
<evidence type="ECO:0000259" key="6">
    <source>
        <dbReference type="Pfam" id="PF01609"/>
    </source>
</evidence>
<feature type="domain" description="Transposase InsH N-terminal" evidence="7">
    <location>
        <begin position="18"/>
        <end position="110"/>
    </location>
</feature>
<reference evidence="8" key="1">
    <citation type="submission" date="2021-07" db="EMBL/GenBank/DDBJ databases">
        <title>Neiella marina sp. nov., isolated from the intestinal content of sea cucumber Apostichopus japonicus.</title>
        <authorList>
            <person name="Bai X."/>
        </authorList>
    </citation>
    <scope>NUCLEOTIDE SEQUENCE</scope>
    <source>
        <strain evidence="8">126</strain>
    </source>
</reference>
<dbReference type="NCBIfam" id="NF033581">
    <property type="entry name" value="transpos_IS5_4"/>
    <property type="match status" value="1"/>
</dbReference>
<keyword evidence="5" id="KW-0233">DNA recombination</keyword>
<comment type="function">
    <text evidence="1">Involved in the transposition of the insertion sequence IS5.</text>
</comment>
<comment type="caution">
    <text evidence="8">The sequence shown here is derived from an EMBL/GenBank/DDBJ whole genome shotgun (WGS) entry which is preliminary data.</text>
</comment>
<keyword evidence="3" id="KW-0815">Transposition</keyword>
<evidence type="ECO:0000313" key="8">
    <source>
        <dbReference type="EMBL" id="MBW8192049.1"/>
    </source>
</evidence>
<dbReference type="Pfam" id="PF01609">
    <property type="entry name" value="DDE_Tnp_1"/>
    <property type="match status" value="1"/>
</dbReference>
<protein>
    <submittedName>
        <fullName evidence="8">IS5 family transposase</fullName>
    </submittedName>
</protein>
<comment type="similarity">
    <text evidence="2">Belongs to the transposase 11 family.</text>
</comment>
<evidence type="ECO:0000313" key="9">
    <source>
        <dbReference type="Proteomes" id="UP001166251"/>
    </source>
</evidence>
<dbReference type="InterPro" id="IPR008490">
    <property type="entry name" value="Transposase_InsH_N"/>
</dbReference>
<evidence type="ECO:0000256" key="1">
    <source>
        <dbReference type="ARBA" id="ARBA00003544"/>
    </source>
</evidence>